<comment type="caution">
    <text evidence="2">The sequence shown here is derived from an EMBL/GenBank/DDBJ whole genome shotgun (WGS) entry which is preliminary data.</text>
</comment>
<name>A0ABV7L8D8_9PROT</name>
<dbReference type="PANTHER" id="PTHR39327">
    <property type="match status" value="1"/>
</dbReference>
<evidence type="ECO:0000313" key="2">
    <source>
        <dbReference type="EMBL" id="MFC3230905.1"/>
    </source>
</evidence>
<dbReference type="SUPFAM" id="SSF54001">
    <property type="entry name" value="Cysteine proteinases"/>
    <property type="match status" value="1"/>
</dbReference>
<evidence type="ECO:0000313" key="3">
    <source>
        <dbReference type="Proteomes" id="UP001595528"/>
    </source>
</evidence>
<sequence length="231" mass="26812">MHPILPLRIIASLRIITFVLLSGLIWTGTPAVTGLGGSAMAATQGTKSFFQTWEFRRENLKPFPKWTSALERYFKERGRTDGSCTDKTFNRCHWEEWQKMLADLKGKKDLKQLRAVNAFFNDRPYITDPINWGIEDYWAAPGQFLTKDGDCEDYAIAKYLSLRALGWPPEDLRLVVLQDLNLRIPHAILIVRFAGRYLILDNQIKQVVDQSAIRHYKPIYSLNESAWWLHR</sequence>
<feature type="transmembrane region" description="Helical" evidence="1">
    <location>
        <begin position="7"/>
        <end position="26"/>
    </location>
</feature>
<dbReference type="EMBL" id="JBHRTR010000050">
    <property type="protein sequence ID" value="MFC3230905.1"/>
    <property type="molecule type" value="Genomic_DNA"/>
</dbReference>
<keyword evidence="3" id="KW-1185">Reference proteome</keyword>
<dbReference type="InterPro" id="IPR038765">
    <property type="entry name" value="Papain-like_cys_pep_sf"/>
</dbReference>
<dbReference type="RefSeq" id="WP_379906370.1">
    <property type="nucleotide sequence ID" value="NZ_JBHRTR010000050.1"/>
</dbReference>
<dbReference type="PANTHER" id="PTHR39327:SF1">
    <property type="entry name" value="BLR5470 PROTEIN"/>
    <property type="match status" value="1"/>
</dbReference>
<gene>
    <name evidence="2" type="ORF">ACFOGJ_26910</name>
</gene>
<dbReference type="Pfam" id="PF06035">
    <property type="entry name" value="Peptidase_C93"/>
    <property type="match status" value="1"/>
</dbReference>
<dbReference type="Proteomes" id="UP001595528">
    <property type="component" value="Unassembled WGS sequence"/>
</dbReference>
<dbReference type="InterPro" id="IPR010319">
    <property type="entry name" value="Transglutaminase-like_Cys_pept"/>
</dbReference>
<reference evidence="3" key="1">
    <citation type="journal article" date="2019" name="Int. J. Syst. Evol. Microbiol.">
        <title>The Global Catalogue of Microorganisms (GCM) 10K type strain sequencing project: providing services to taxonomists for standard genome sequencing and annotation.</title>
        <authorList>
            <consortium name="The Broad Institute Genomics Platform"/>
            <consortium name="The Broad Institute Genome Sequencing Center for Infectious Disease"/>
            <person name="Wu L."/>
            <person name="Ma J."/>
        </authorList>
    </citation>
    <scope>NUCLEOTIDE SEQUENCE [LARGE SCALE GENOMIC DNA]</scope>
    <source>
        <strain evidence="3">KCTC 42964</strain>
    </source>
</reference>
<keyword evidence="1" id="KW-0472">Membrane</keyword>
<evidence type="ECO:0000256" key="1">
    <source>
        <dbReference type="SAM" id="Phobius"/>
    </source>
</evidence>
<dbReference type="Gene3D" id="3.10.620.30">
    <property type="match status" value="1"/>
</dbReference>
<accession>A0ABV7L8D8</accession>
<organism evidence="2 3">
    <name type="scientific">Marinibaculum pumilum</name>
    <dbReference type="NCBI Taxonomy" id="1766165"/>
    <lineage>
        <taxon>Bacteria</taxon>
        <taxon>Pseudomonadati</taxon>
        <taxon>Pseudomonadota</taxon>
        <taxon>Alphaproteobacteria</taxon>
        <taxon>Rhodospirillales</taxon>
        <taxon>Rhodospirillaceae</taxon>
        <taxon>Marinibaculum</taxon>
    </lineage>
</organism>
<keyword evidence="1" id="KW-1133">Transmembrane helix</keyword>
<protein>
    <submittedName>
        <fullName evidence="2">Transglutaminase-like cysteine peptidase</fullName>
    </submittedName>
</protein>
<keyword evidence="1" id="KW-0812">Transmembrane</keyword>
<proteinExistence type="predicted"/>